<reference evidence="1 2" key="1">
    <citation type="journal article" date="2013" name="Genome Biol.">
        <title>Comparative genomics of the core and accessory genomes of 48 Sinorhizobium strains comprising five genospecies.</title>
        <authorList>
            <person name="Sugawara M."/>
            <person name="Epstein B."/>
            <person name="Badgley B.D."/>
            <person name="Unno T."/>
            <person name="Xu L."/>
            <person name="Reese J."/>
            <person name="Gyaneshwar P."/>
            <person name="Denny R."/>
            <person name="Mudge J."/>
            <person name="Bharti A.K."/>
            <person name="Farmer A.D."/>
            <person name="May G.D."/>
            <person name="Woodward J.E."/>
            <person name="Medigue C."/>
            <person name="Vallenet D."/>
            <person name="Lajus A."/>
            <person name="Rouy Z."/>
            <person name="Martinez-Vaz B."/>
            <person name="Tiffin P."/>
            <person name="Young N.D."/>
            <person name="Sadowsky M.J."/>
        </authorList>
    </citation>
    <scope>NUCLEOTIDE SEQUENCE [LARGE SCALE GENOMIC DNA]</scope>
    <source>
        <strain evidence="1 2">USDA205</strain>
    </source>
</reference>
<gene>
    <name evidence="1" type="ORF">GHK48_13280</name>
</gene>
<dbReference type="InterPro" id="IPR034154">
    <property type="entry name" value="TOPRIM_DnaG/twinkle"/>
</dbReference>
<dbReference type="RefSeq" id="WP_141322009.1">
    <property type="nucleotide sequence ID" value="NZ_BJNI01000006.1"/>
</dbReference>
<dbReference type="SUPFAM" id="SSF56731">
    <property type="entry name" value="DNA primase core"/>
    <property type="match status" value="1"/>
</dbReference>
<proteinExistence type="predicted"/>
<dbReference type="EMBL" id="WISZ01000109">
    <property type="protein sequence ID" value="MQX09222.1"/>
    <property type="molecule type" value="Genomic_DNA"/>
</dbReference>
<dbReference type="Proteomes" id="UP000466694">
    <property type="component" value="Unassembled WGS sequence"/>
</dbReference>
<sequence length="662" mass="72142">MNIAAIVCNALHGDMVGKDACLVPGPGHGKTDRSLSVKNDANNPDGFVVNSFAEDDAAECRDHVRRAAGLPEWKPTRTERPSDPQFVYRDEHGQPYLRVTKVHKGTGKSFYQHSWNGREWVKGAQQVRIPYRLPEVIAADTVYVVEGEKDADRLADLGLVATSAPEGAGKWREELNGWFTGKHVVILADNDEPGRDHAEKIEGALRGIAASVRSVHFPMLPEKGDVSDFLDGGKTKADLLAYIAEQATPAPRERFSLDWFHEIEDSMPKETFIKGVFGVNEFTMLSGKPGSGKSVITTDMACHVAAGMDWHGRKVKQGLVVYIAAERKDLTKRRMLAFRKRHGVGAIPLLVMGGRMDLTTGLKDAEDIAATIKRAEEDCGMPCVWIIVDTLTRAFGPGDQNTSKDMTKFIQSCDTIRETVTGSHVTVIHHTGWAGDRGKGAIDLDGAVDASFLVKKEAGGYLLECDGTNDGDEGVITHFRMEGVQVGIDEDGQPTMAPVVIPTDGKTAGEKLVASVKGHAAAVLEALETVCHEEGMATDEEWRRAYYAKSEAGTKPHTLKTRYLRAKEQLIASGTVTEAHGTFRPSHAVTCDADVTCDDTDLGINIPSRHVTHSLECDDVTGNVPGKEEECDDVTTPLRNTYQRMKEGDEFTPPAFLRGDAA</sequence>
<dbReference type="InterPro" id="IPR027417">
    <property type="entry name" value="P-loop_NTPase"/>
</dbReference>
<evidence type="ECO:0000313" key="2">
    <source>
        <dbReference type="Proteomes" id="UP000466694"/>
    </source>
</evidence>
<name>A0A844AAX3_RHIFR</name>
<dbReference type="SUPFAM" id="SSF52540">
    <property type="entry name" value="P-loop containing nucleoside triphosphate hydrolases"/>
    <property type="match status" value="1"/>
</dbReference>
<comment type="caution">
    <text evidence="1">The sequence shown here is derived from an EMBL/GenBank/DDBJ whole genome shotgun (WGS) entry which is preliminary data.</text>
</comment>
<organism evidence="1 2">
    <name type="scientific">Rhizobium fredii</name>
    <name type="common">Sinorhizobium fredii</name>
    <dbReference type="NCBI Taxonomy" id="380"/>
    <lineage>
        <taxon>Bacteria</taxon>
        <taxon>Pseudomonadati</taxon>
        <taxon>Pseudomonadota</taxon>
        <taxon>Alphaproteobacteria</taxon>
        <taxon>Hyphomicrobiales</taxon>
        <taxon>Rhizobiaceae</taxon>
        <taxon>Sinorhizobium/Ensifer group</taxon>
        <taxon>Sinorhizobium</taxon>
    </lineage>
</organism>
<dbReference type="Pfam" id="PF13481">
    <property type="entry name" value="AAA_25"/>
    <property type="match status" value="1"/>
</dbReference>
<dbReference type="CDD" id="cd01029">
    <property type="entry name" value="TOPRIM_primases"/>
    <property type="match status" value="1"/>
</dbReference>
<evidence type="ECO:0000313" key="1">
    <source>
        <dbReference type="EMBL" id="MQX09222.1"/>
    </source>
</evidence>
<dbReference type="Gene3D" id="3.40.1360.10">
    <property type="match status" value="1"/>
</dbReference>
<accession>A0A844AAX3</accession>
<dbReference type="Gene3D" id="3.40.50.300">
    <property type="entry name" value="P-loop containing nucleotide triphosphate hydrolases"/>
    <property type="match status" value="1"/>
</dbReference>
<protein>
    <submittedName>
        <fullName evidence="1">AAA family ATPase</fullName>
    </submittedName>
</protein>
<dbReference type="AlphaFoldDB" id="A0A844AAX3"/>